<sequence length="274" mass="32717">MGKNIKILVCAHKDSRLPQHEYFCPIQVGASLTSARFFPVLDNTGDNISDRNPHFCELTAHYWAWKNLKCDIIGLNHYRRFFDFHRPFPAFSPDRSFINIDSFLKETYRFPDLETLLNDYDIILSPKRHYPYNVATQYAIFHLVNDLNLLKEVIQHLTPEYAEAFHTFMYHCNAYSGYNMFITGRKHFDEYSQWLFSVLFELEKRVKLSAYPDQARLFGYLSERLINVYCIRHRLKIKYVPVIMPLEETFQNPSNLLYTLRRLKNDLIYKLTEL</sequence>
<evidence type="ECO:0000259" key="1">
    <source>
        <dbReference type="Pfam" id="PF14393"/>
    </source>
</evidence>
<dbReference type="GeneID" id="5304924"/>
<reference evidence="2 3" key="1">
    <citation type="submission" date="2014-04" db="EMBL/GenBank/DDBJ databases">
        <authorList>
            <person name="Sears C."/>
            <person name="Carroll K."/>
            <person name="Sack B.R."/>
            <person name="Qadri F."/>
            <person name="Myers L.L."/>
            <person name="Chung G.-T."/>
            <person name="Escheverria P."/>
            <person name="Fraser C.M."/>
            <person name="Sadzewicz L."/>
            <person name="Shefchek K.A."/>
            <person name="Tallon L."/>
            <person name="Das S.P."/>
            <person name="Daugherty S."/>
            <person name="Mongodin E.F."/>
        </authorList>
    </citation>
    <scope>NUCLEOTIDE SEQUENCE [LARGE SCALE GENOMIC DNA]</scope>
    <source>
        <strain evidence="2 3">3975 RP4</strain>
    </source>
</reference>
<name>A0A069SME5_PHOVU</name>
<evidence type="ECO:0000313" key="3">
    <source>
        <dbReference type="Proteomes" id="UP000027661"/>
    </source>
</evidence>
<dbReference type="InterPro" id="IPR025536">
    <property type="entry name" value="DUF4422"/>
</dbReference>
<dbReference type="RefSeq" id="WP_005843137.1">
    <property type="nucleotide sequence ID" value="NZ_JNHM01000011.1"/>
</dbReference>
<feature type="domain" description="DUF4422" evidence="1">
    <location>
        <begin position="6"/>
        <end position="232"/>
    </location>
</feature>
<dbReference type="Pfam" id="PF14393">
    <property type="entry name" value="DUF4422"/>
    <property type="match status" value="1"/>
</dbReference>
<comment type="caution">
    <text evidence="2">The sequence shown here is derived from an EMBL/GenBank/DDBJ whole genome shotgun (WGS) entry which is preliminary data.</text>
</comment>
<organism evidence="2 3">
    <name type="scientific">Phocaeicola vulgatus str. 3975 RP4</name>
    <dbReference type="NCBI Taxonomy" id="1339352"/>
    <lineage>
        <taxon>Bacteria</taxon>
        <taxon>Pseudomonadati</taxon>
        <taxon>Bacteroidota</taxon>
        <taxon>Bacteroidia</taxon>
        <taxon>Bacteroidales</taxon>
        <taxon>Bacteroidaceae</taxon>
        <taxon>Phocaeicola</taxon>
    </lineage>
</organism>
<protein>
    <recommendedName>
        <fullName evidence="1">DUF4422 domain-containing protein</fullName>
    </recommendedName>
</protein>
<dbReference type="PATRIC" id="fig|1339352.3.peg.693"/>
<proteinExistence type="predicted"/>
<dbReference type="AlphaFoldDB" id="A0A069SME5"/>
<evidence type="ECO:0000313" key="2">
    <source>
        <dbReference type="EMBL" id="KDS55989.1"/>
    </source>
</evidence>
<dbReference type="Proteomes" id="UP000027661">
    <property type="component" value="Unassembled WGS sequence"/>
</dbReference>
<gene>
    <name evidence="2" type="ORF">M099_0720</name>
</gene>
<dbReference type="EMBL" id="JNHM01000011">
    <property type="protein sequence ID" value="KDS55989.1"/>
    <property type="molecule type" value="Genomic_DNA"/>
</dbReference>
<accession>A0A069SME5</accession>